<dbReference type="SUPFAM" id="SSF54695">
    <property type="entry name" value="POZ domain"/>
    <property type="match status" value="1"/>
</dbReference>
<dbReference type="PANTHER" id="PTHR26379:SF187">
    <property type="entry name" value="OS07G0655300 PROTEIN"/>
    <property type="match status" value="1"/>
</dbReference>
<dbReference type="InterPro" id="IPR045005">
    <property type="entry name" value="BPM1-6"/>
</dbReference>
<keyword evidence="5" id="KW-1185">Reference proteome</keyword>
<comment type="similarity">
    <text evidence="2">Belongs to the Tdpoz family.</text>
</comment>
<dbReference type="Gene3D" id="3.30.710.10">
    <property type="entry name" value="Potassium Channel Kv1.1, Chain A"/>
    <property type="match status" value="1"/>
</dbReference>
<dbReference type="PROSITE" id="PS50097">
    <property type="entry name" value="BTB"/>
    <property type="match status" value="1"/>
</dbReference>
<dbReference type="EMBL" id="SWLB01000008">
    <property type="protein sequence ID" value="KAF3336014.1"/>
    <property type="molecule type" value="Genomic_DNA"/>
</dbReference>
<dbReference type="Gene3D" id="1.25.40.420">
    <property type="match status" value="1"/>
</dbReference>
<dbReference type="AlphaFoldDB" id="A0A833VWT2"/>
<reference evidence="4" key="1">
    <citation type="submission" date="2020-01" db="EMBL/GenBank/DDBJ databases">
        <title>Genome sequence of Kobresia littledalei, the first chromosome-level genome in the family Cyperaceae.</title>
        <authorList>
            <person name="Qu G."/>
        </authorList>
    </citation>
    <scope>NUCLEOTIDE SEQUENCE</scope>
    <source>
        <strain evidence="4">C.B.Clarke</strain>
        <tissue evidence="4">Leaf</tissue>
    </source>
</reference>
<evidence type="ECO:0000256" key="2">
    <source>
        <dbReference type="ARBA" id="ARBA00010846"/>
    </source>
</evidence>
<accession>A0A833VWT2</accession>
<comment type="pathway">
    <text evidence="1">Protein modification; protein ubiquitination.</text>
</comment>
<proteinExistence type="inferred from homology"/>
<dbReference type="PANTHER" id="PTHR26379">
    <property type="entry name" value="BTB/POZ AND MATH DOMAIN-CONTAINING PROTEIN 1"/>
    <property type="match status" value="1"/>
</dbReference>
<dbReference type="InterPro" id="IPR000210">
    <property type="entry name" value="BTB/POZ_dom"/>
</dbReference>
<dbReference type="Pfam" id="PF24570">
    <property type="entry name" value="BACK_BPM_SPOP"/>
    <property type="match status" value="1"/>
</dbReference>
<dbReference type="Pfam" id="PF00651">
    <property type="entry name" value="BTB"/>
    <property type="match status" value="1"/>
</dbReference>
<evidence type="ECO:0000313" key="5">
    <source>
        <dbReference type="Proteomes" id="UP000623129"/>
    </source>
</evidence>
<sequence>MAAHSPVFEAELFGSMAESNMDCNIKINEMIPSVFKAMLDFMYNSSFSINEKLVDCEVPMSSTAFLQHLLVAADRYAAETLKVVCEGKLVESISLDIVLSSLELAEIHNCSELKNECLRFLDKGNLGSLRLTEGYIKLMQNCPLLLAEVKDLSAFGGRENKNTMSFY</sequence>
<comment type="caution">
    <text evidence="4">The sequence shown here is derived from an EMBL/GenBank/DDBJ whole genome shotgun (WGS) entry which is preliminary data.</text>
</comment>
<evidence type="ECO:0000259" key="3">
    <source>
        <dbReference type="PROSITE" id="PS50097"/>
    </source>
</evidence>
<dbReference type="OrthoDB" id="413675at2759"/>
<dbReference type="InterPro" id="IPR056423">
    <property type="entry name" value="BACK_BPM_SPOP"/>
</dbReference>
<dbReference type="InterPro" id="IPR011333">
    <property type="entry name" value="SKP1/BTB/POZ_sf"/>
</dbReference>
<dbReference type="GO" id="GO:0016567">
    <property type="term" value="P:protein ubiquitination"/>
    <property type="evidence" value="ECO:0007669"/>
    <property type="project" value="InterPro"/>
</dbReference>
<dbReference type="Proteomes" id="UP000623129">
    <property type="component" value="Unassembled WGS sequence"/>
</dbReference>
<evidence type="ECO:0000313" key="4">
    <source>
        <dbReference type="EMBL" id="KAF3336014.1"/>
    </source>
</evidence>
<protein>
    <submittedName>
        <fullName evidence="4">BTB/POZ and MATH domain-containing protein 1-like isoform X1</fullName>
    </submittedName>
</protein>
<name>A0A833VWT2_9POAL</name>
<organism evidence="4 5">
    <name type="scientific">Carex littledalei</name>
    <dbReference type="NCBI Taxonomy" id="544730"/>
    <lineage>
        <taxon>Eukaryota</taxon>
        <taxon>Viridiplantae</taxon>
        <taxon>Streptophyta</taxon>
        <taxon>Embryophyta</taxon>
        <taxon>Tracheophyta</taxon>
        <taxon>Spermatophyta</taxon>
        <taxon>Magnoliopsida</taxon>
        <taxon>Liliopsida</taxon>
        <taxon>Poales</taxon>
        <taxon>Cyperaceae</taxon>
        <taxon>Cyperoideae</taxon>
        <taxon>Cariceae</taxon>
        <taxon>Carex</taxon>
        <taxon>Carex subgen. Euthyceras</taxon>
    </lineage>
</organism>
<evidence type="ECO:0000256" key="1">
    <source>
        <dbReference type="ARBA" id="ARBA00004906"/>
    </source>
</evidence>
<gene>
    <name evidence="4" type="ORF">FCM35_KLT20521</name>
</gene>
<feature type="domain" description="BTB" evidence="3">
    <location>
        <begin position="1"/>
        <end position="51"/>
    </location>
</feature>